<dbReference type="Ensembl" id="ENSSRHT00000046049.1">
    <property type="protein sequence ID" value="ENSSRHP00000044791.1"/>
    <property type="gene ID" value="ENSSRHG00000022626.1"/>
</dbReference>
<dbReference type="AlphaFoldDB" id="A0A673J0D1"/>
<evidence type="ECO:0000259" key="1">
    <source>
        <dbReference type="PROSITE" id="PS50878"/>
    </source>
</evidence>
<organism evidence="2 3">
    <name type="scientific">Sinocyclocheilus rhinocerous</name>
    <dbReference type="NCBI Taxonomy" id="307959"/>
    <lineage>
        <taxon>Eukaryota</taxon>
        <taxon>Metazoa</taxon>
        <taxon>Chordata</taxon>
        <taxon>Craniata</taxon>
        <taxon>Vertebrata</taxon>
        <taxon>Euteleostomi</taxon>
        <taxon>Actinopterygii</taxon>
        <taxon>Neopterygii</taxon>
        <taxon>Teleostei</taxon>
        <taxon>Ostariophysi</taxon>
        <taxon>Cypriniformes</taxon>
        <taxon>Cyprinidae</taxon>
        <taxon>Cyprininae</taxon>
        <taxon>Sinocyclocheilus</taxon>
    </lineage>
</organism>
<accession>A0A673J0D1</accession>
<dbReference type="PANTHER" id="PTHR47027">
    <property type="entry name" value="REVERSE TRANSCRIPTASE DOMAIN-CONTAINING PROTEIN"/>
    <property type="match status" value="1"/>
</dbReference>
<reference evidence="2" key="1">
    <citation type="submission" date="2025-08" db="UniProtKB">
        <authorList>
            <consortium name="Ensembl"/>
        </authorList>
    </citation>
    <scope>IDENTIFICATION</scope>
</reference>
<keyword evidence="3" id="KW-1185">Reference proteome</keyword>
<reference evidence="2" key="2">
    <citation type="submission" date="2025-09" db="UniProtKB">
        <authorList>
            <consortium name="Ensembl"/>
        </authorList>
    </citation>
    <scope>IDENTIFICATION</scope>
</reference>
<dbReference type="SUPFAM" id="SSF56672">
    <property type="entry name" value="DNA/RNA polymerases"/>
    <property type="match status" value="1"/>
</dbReference>
<dbReference type="Pfam" id="PF00078">
    <property type="entry name" value="RVT_1"/>
    <property type="match status" value="1"/>
</dbReference>
<dbReference type="Proteomes" id="UP000472270">
    <property type="component" value="Unassembled WGS sequence"/>
</dbReference>
<name>A0A673J0D1_9TELE</name>
<sequence length="179" mass="19971">RKDSRNLAVVTLGSMGQWFRTTVSVRQGCLRSPILFNIYLERIMKESLENHGGTVSIGGRNITNLRFADDIDGLACSEAELATLVKNLDEASSRFGMEISAEKTKLMTNSDKQITTKIEVRRQELEMVSLFKYLGAIISEEGSKTEVLARTAQTTAVFLYACESWTLTVPKHCKAENKT</sequence>
<dbReference type="InterPro" id="IPR000477">
    <property type="entry name" value="RT_dom"/>
</dbReference>
<feature type="domain" description="Reverse transcriptase" evidence="1">
    <location>
        <begin position="1"/>
        <end position="138"/>
    </location>
</feature>
<dbReference type="PROSITE" id="PS50878">
    <property type="entry name" value="RT_POL"/>
    <property type="match status" value="1"/>
</dbReference>
<proteinExistence type="predicted"/>
<protein>
    <recommendedName>
        <fullName evidence="1">Reverse transcriptase domain-containing protein</fullName>
    </recommendedName>
</protein>
<evidence type="ECO:0000313" key="2">
    <source>
        <dbReference type="Ensembl" id="ENSSRHP00000044791.1"/>
    </source>
</evidence>
<dbReference type="PANTHER" id="PTHR47027:SF20">
    <property type="entry name" value="REVERSE TRANSCRIPTASE-LIKE PROTEIN WITH RNA-DIRECTED DNA POLYMERASE DOMAIN"/>
    <property type="match status" value="1"/>
</dbReference>
<dbReference type="InterPro" id="IPR043502">
    <property type="entry name" value="DNA/RNA_pol_sf"/>
</dbReference>
<evidence type="ECO:0000313" key="3">
    <source>
        <dbReference type="Proteomes" id="UP000472270"/>
    </source>
</evidence>